<comment type="caution">
    <text evidence="2">The sequence shown here is derived from an EMBL/GenBank/DDBJ whole genome shotgun (WGS) entry which is preliminary data.</text>
</comment>
<name>A0ABC9TYA5_CLOSY</name>
<evidence type="ECO:0000313" key="3">
    <source>
        <dbReference type="Proteomes" id="UP000016491"/>
    </source>
</evidence>
<gene>
    <name evidence="2" type="ORF">CLOSYM_02189</name>
</gene>
<dbReference type="Proteomes" id="UP000016491">
    <property type="component" value="Unassembled WGS sequence"/>
</dbReference>
<sequence>MGRRAVNPAVIMSMMTIMAIMSVRRIWTKMRWRHFLEINVLNVHTTRQMMSTVLSGNKCDMQERPQLTVAGLFLQGGGR</sequence>
<proteinExistence type="predicted"/>
<feature type="transmembrane region" description="Helical" evidence="1">
    <location>
        <begin position="6"/>
        <end position="23"/>
    </location>
</feature>
<accession>A0ABC9TYA5</accession>
<evidence type="ECO:0000313" key="2">
    <source>
        <dbReference type="EMBL" id="ERI77219.1"/>
    </source>
</evidence>
<evidence type="ECO:0000256" key="1">
    <source>
        <dbReference type="SAM" id="Phobius"/>
    </source>
</evidence>
<keyword evidence="1" id="KW-0812">Transmembrane</keyword>
<reference evidence="2 3" key="1">
    <citation type="submission" date="2013-07" db="EMBL/GenBank/DDBJ databases">
        <authorList>
            <person name="Weinstock G."/>
            <person name="Sodergren E."/>
            <person name="Wylie T."/>
            <person name="Fulton L."/>
            <person name="Fulton R."/>
            <person name="Fronick C."/>
            <person name="O'Laughlin M."/>
            <person name="Godfrey J."/>
            <person name="Miner T."/>
            <person name="Herter B."/>
            <person name="Appelbaum E."/>
            <person name="Cordes M."/>
            <person name="Lek S."/>
            <person name="Wollam A."/>
            <person name="Pepin K.H."/>
            <person name="Palsikar V.B."/>
            <person name="Mitreva M."/>
            <person name="Wilson R.K."/>
        </authorList>
    </citation>
    <scope>NUCLEOTIDE SEQUENCE [LARGE SCALE GENOMIC DNA]</scope>
    <source>
        <strain evidence="2 3">ATCC 14940</strain>
    </source>
</reference>
<dbReference type="EMBL" id="AWSU01000163">
    <property type="protein sequence ID" value="ERI77219.1"/>
    <property type="molecule type" value="Genomic_DNA"/>
</dbReference>
<organism evidence="2 3">
    <name type="scientific">[Clostridium] symbiosum ATCC 14940</name>
    <dbReference type="NCBI Taxonomy" id="411472"/>
    <lineage>
        <taxon>Bacteria</taxon>
        <taxon>Bacillati</taxon>
        <taxon>Bacillota</taxon>
        <taxon>Clostridia</taxon>
        <taxon>Lachnospirales</taxon>
        <taxon>Lachnospiraceae</taxon>
        <taxon>Otoolea</taxon>
    </lineage>
</organism>
<evidence type="ECO:0008006" key="4">
    <source>
        <dbReference type="Google" id="ProtNLM"/>
    </source>
</evidence>
<keyword evidence="1" id="KW-1133">Transmembrane helix</keyword>
<keyword evidence="1" id="KW-0472">Membrane</keyword>
<protein>
    <recommendedName>
        <fullName evidence="4">Secreted protein</fullName>
    </recommendedName>
</protein>
<dbReference type="AlphaFoldDB" id="A0ABC9TYA5"/>